<dbReference type="AlphaFoldDB" id="A0A6A6AQG7"/>
<feature type="region of interest" description="Disordered" evidence="1">
    <location>
        <begin position="278"/>
        <end position="299"/>
    </location>
</feature>
<keyword evidence="2" id="KW-0472">Membrane</keyword>
<dbReference type="CDD" id="cd12087">
    <property type="entry name" value="TM_EGFR-like"/>
    <property type="match status" value="1"/>
</dbReference>
<name>A0A6A6AQG7_9PLEO</name>
<proteinExistence type="predicted"/>
<keyword evidence="2" id="KW-0812">Transmembrane</keyword>
<feature type="region of interest" description="Disordered" evidence="1">
    <location>
        <begin position="157"/>
        <end position="185"/>
    </location>
</feature>
<keyword evidence="2" id="KW-1133">Transmembrane helix</keyword>
<accession>A0A6A6AQG7</accession>
<feature type="transmembrane region" description="Helical" evidence="2">
    <location>
        <begin position="208"/>
        <end position="231"/>
    </location>
</feature>
<evidence type="ECO:0000313" key="4">
    <source>
        <dbReference type="Proteomes" id="UP000799771"/>
    </source>
</evidence>
<reference evidence="3" key="1">
    <citation type="journal article" date="2020" name="Stud. Mycol.">
        <title>101 Dothideomycetes genomes: a test case for predicting lifestyles and emergence of pathogens.</title>
        <authorList>
            <person name="Haridas S."/>
            <person name="Albert R."/>
            <person name="Binder M."/>
            <person name="Bloem J."/>
            <person name="Labutti K."/>
            <person name="Salamov A."/>
            <person name="Andreopoulos B."/>
            <person name="Baker S."/>
            <person name="Barry K."/>
            <person name="Bills G."/>
            <person name="Bluhm B."/>
            <person name="Cannon C."/>
            <person name="Castanera R."/>
            <person name="Culley D."/>
            <person name="Daum C."/>
            <person name="Ezra D."/>
            <person name="Gonzalez J."/>
            <person name="Henrissat B."/>
            <person name="Kuo A."/>
            <person name="Liang C."/>
            <person name="Lipzen A."/>
            <person name="Lutzoni F."/>
            <person name="Magnuson J."/>
            <person name="Mondo S."/>
            <person name="Nolan M."/>
            <person name="Ohm R."/>
            <person name="Pangilinan J."/>
            <person name="Park H.-J."/>
            <person name="Ramirez L."/>
            <person name="Alfaro M."/>
            <person name="Sun H."/>
            <person name="Tritt A."/>
            <person name="Yoshinaga Y."/>
            <person name="Zwiers L.-H."/>
            <person name="Turgeon B."/>
            <person name="Goodwin S."/>
            <person name="Spatafora J."/>
            <person name="Crous P."/>
            <person name="Grigoriev I."/>
        </authorList>
    </citation>
    <scope>NUCLEOTIDE SEQUENCE</scope>
    <source>
        <strain evidence="3">CBS 119687</strain>
    </source>
</reference>
<evidence type="ECO:0000313" key="3">
    <source>
        <dbReference type="EMBL" id="KAF2133097.1"/>
    </source>
</evidence>
<dbReference type="GeneID" id="54411627"/>
<dbReference type="Proteomes" id="UP000799771">
    <property type="component" value="Unassembled WGS sequence"/>
</dbReference>
<evidence type="ECO:0000256" key="2">
    <source>
        <dbReference type="SAM" id="Phobius"/>
    </source>
</evidence>
<keyword evidence="4" id="KW-1185">Reference proteome</keyword>
<dbReference type="OrthoDB" id="5985073at2759"/>
<evidence type="ECO:0000256" key="1">
    <source>
        <dbReference type="SAM" id="MobiDB-lite"/>
    </source>
</evidence>
<protein>
    <submittedName>
        <fullName evidence="3">Uncharacterized protein</fullName>
    </submittedName>
</protein>
<sequence>MLPPPGYLIWANEPVPFPGTTVTNCYPPEFLKSYTPVSAGVTASSIVPVMSPLVCPSNFCTQRVGEDNYIACCPSGYQFQAPATPQIRDRPFYGGTCYSEFSVSKSATVLKYGEDGQTDVELWAATTTGANAYAHPIDGFAISFPTLGCAAQVSSLSLASSPSGSNTTSTSSSSRDPRSSSFSSSSTAAAGVTVSSLNTSSTISPGTIAGAVIGSVVGLATIIGLVFFLLYRRKHAQSQSDPKAPQFEDDMAGLHHEKNCDVVALEIGTSGRSLSYTNSGRHTYEMDAQSVHEMPVRRE</sequence>
<gene>
    <name evidence="3" type="ORF">P153DRAFT_392955</name>
</gene>
<dbReference type="RefSeq" id="XP_033527484.1">
    <property type="nucleotide sequence ID" value="XM_033671195.1"/>
</dbReference>
<dbReference type="EMBL" id="ML977499">
    <property type="protein sequence ID" value="KAF2133097.1"/>
    <property type="molecule type" value="Genomic_DNA"/>
</dbReference>
<organism evidence="3 4">
    <name type="scientific">Dothidotthia symphoricarpi CBS 119687</name>
    <dbReference type="NCBI Taxonomy" id="1392245"/>
    <lineage>
        <taxon>Eukaryota</taxon>
        <taxon>Fungi</taxon>
        <taxon>Dikarya</taxon>
        <taxon>Ascomycota</taxon>
        <taxon>Pezizomycotina</taxon>
        <taxon>Dothideomycetes</taxon>
        <taxon>Pleosporomycetidae</taxon>
        <taxon>Pleosporales</taxon>
        <taxon>Dothidotthiaceae</taxon>
        <taxon>Dothidotthia</taxon>
    </lineage>
</organism>